<evidence type="ECO:0000313" key="3">
    <source>
        <dbReference type="Proteomes" id="UP000620124"/>
    </source>
</evidence>
<accession>A0A8H7CF33</accession>
<comment type="caution">
    <text evidence="2">The sequence shown here is derived from an EMBL/GenBank/DDBJ whole genome shotgun (WGS) entry which is preliminary data.</text>
</comment>
<keyword evidence="3" id="KW-1185">Reference proteome</keyword>
<evidence type="ECO:0000313" key="2">
    <source>
        <dbReference type="EMBL" id="KAF7333148.1"/>
    </source>
</evidence>
<feature type="compositionally biased region" description="Acidic residues" evidence="1">
    <location>
        <begin position="322"/>
        <end position="331"/>
    </location>
</feature>
<sequence length="331" mass="36374">MPITGDWNLNEIDRTYHKYNARHPCLLRLNDSSFLVRFPGDWPPGVLTALEVQLYANHNMRLYDASLNVTHNPWGYRDFAMLMNRHDDSGFGWAFYSHLERRIKYPPAELEPATIHEFMVHDSDIESREFVARGNVQVPAEWYEETIKAAQRREVARARSIRESKRNRSNLAGLSNINSAENKAALAKKRALEEEEFQNDMREQAAQRKRTRNEVEEGEVSDATVTGSSGSGAKPNAPVVPTAGSGSSGQTSSKGAFRDKPSTPSSIASPAPTTVAGSLAGSPRAPASPSMSAIDAIIWNDKSSNPTPTVGDLELTDKDAVGEDEMDTGGS</sequence>
<feature type="region of interest" description="Disordered" evidence="1">
    <location>
        <begin position="188"/>
        <end position="331"/>
    </location>
</feature>
<evidence type="ECO:0000256" key="1">
    <source>
        <dbReference type="SAM" id="MobiDB-lite"/>
    </source>
</evidence>
<name>A0A8H7CF33_9AGAR</name>
<feature type="compositionally biased region" description="Low complexity" evidence="1">
    <location>
        <begin position="244"/>
        <end position="255"/>
    </location>
</feature>
<gene>
    <name evidence="2" type="ORF">MVEN_02380500</name>
</gene>
<reference evidence="2" key="1">
    <citation type="submission" date="2020-05" db="EMBL/GenBank/DDBJ databases">
        <title>Mycena genomes resolve the evolution of fungal bioluminescence.</title>
        <authorList>
            <person name="Tsai I.J."/>
        </authorList>
    </citation>
    <scope>NUCLEOTIDE SEQUENCE</scope>
    <source>
        <strain evidence="2">CCC161011</strain>
    </source>
</reference>
<dbReference type="AlphaFoldDB" id="A0A8H7CF33"/>
<dbReference type="OrthoDB" id="3059148at2759"/>
<dbReference type="EMBL" id="JACAZI010000030">
    <property type="protein sequence ID" value="KAF7333148.1"/>
    <property type="molecule type" value="Genomic_DNA"/>
</dbReference>
<organism evidence="2 3">
    <name type="scientific">Mycena venus</name>
    <dbReference type="NCBI Taxonomy" id="2733690"/>
    <lineage>
        <taxon>Eukaryota</taxon>
        <taxon>Fungi</taxon>
        <taxon>Dikarya</taxon>
        <taxon>Basidiomycota</taxon>
        <taxon>Agaricomycotina</taxon>
        <taxon>Agaricomycetes</taxon>
        <taxon>Agaricomycetidae</taxon>
        <taxon>Agaricales</taxon>
        <taxon>Marasmiineae</taxon>
        <taxon>Mycenaceae</taxon>
        <taxon>Mycena</taxon>
    </lineage>
</organism>
<protein>
    <submittedName>
        <fullName evidence="2">Polyprotein</fullName>
    </submittedName>
</protein>
<dbReference type="Proteomes" id="UP000620124">
    <property type="component" value="Unassembled WGS sequence"/>
</dbReference>
<feature type="compositionally biased region" description="Low complexity" evidence="1">
    <location>
        <begin position="262"/>
        <end position="293"/>
    </location>
</feature>
<proteinExistence type="predicted"/>